<dbReference type="EMBL" id="OZ021739">
    <property type="protein sequence ID" value="CAK9322915.1"/>
    <property type="molecule type" value="Genomic_DNA"/>
</dbReference>
<proteinExistence type="predicted"/>
<evidence type="ECO:0000313" key="1">
    <source>
        <dbReference type="EMBL" id="CAK9322915.1"/>
    </source>
</evidence>
<evidence type="ECO:0000313" key="2">
    <source>
        <dbReference type="Proteomes" id="UP001642487"/>
    </source>
</evidence>
<organism evidence="1 2">
    <name type="scientific">Citrullus colocynthis</name>
    <name type="common">colocynth</name>
    <dbReference type="NCBI Taxonomy" id="252529"/>
    <lineage>
        <taxon>Eukaryota</taxon>
        <taxon>Viridiplantae</taxon>
        <taxon>Streptophyta</taxon>
        <taxon>Embryophyta</taxon>
        <taxon>Tracheophyta</taxon>
        <taxon>Spermatophyta</taxon>
        <taxon>Magnoliopsida</taxon>
        <taxon>eudicotyledons</taxon>
        <taxon>Gunneridae</taxon>
        <taxon>Pentapetalae</taxon>
        <taxon>rosids</taxon>
        <taxon>fabids</taxon>
        <taxon>Cucurbitales</taxon>
        <taxon>Cucurbitaceae</taxon>
        <taxon>Benincaseae</taxon>
        <taxon>Citrullus</taxon>
    </lineage>
</organism>
<accession>A0ABP0YTI2</accession>
<sequence length="216" mass="25003">MVSFYYSRSLAFNLKKVGEGWPNSAVRRLLVENLRLVSLCVKSAAPNPLRHQIRCRSHASFCLPRSVRSALSLEICHRRPDLLVKELHRLQQRTYLLQSARLQPRSGPFVPICSDQPRSKFNIRHFRSCRPAVPDSSHPLRSDPLAACRSRAAILIDVRSCKPNYLLCDQRLKRFKHLKYLQKSKADTISKYCVCILFLEMEILFDVRWTGLIVDT</sequence>
<reference evidence="1 2" key="1">
    <citation type="submission" date="2024-03" db="EMBL/GenBank/DDBJ databases">
        <authorList>
            <person name="Gkanogiannis A."/>
            <person name="Becerra Lopez-Lavalle L."/>
        </authorList>
    </citation>
    <scope>NUCLEOTIDE SEQUENCE [LARGE SCALE GENOMIC DNA]</scope>
</reference>
<dbReference type="Proteomes" id="UP001642487">
    <property type="component" value="Chromosome 5"/>
</dbReference>
<keyword evidence="2" id="KW-1185">Reference proteome</keyword>
<gene>
    <name evidence="1" type="ORF">CITCOLO1_LOCUS15081</name>
</gene>
<protein>
    <submittedName>
        <fullName evidence="1">Uncharacterized protein</fullName>
    </submittedName>
</protein>
<name>A0ABP0YTI2_9ROSI</name>